<feature type="domain" description="MIP18 family-like" evidence="1">
    <location>
        <begin position="8"/>
        <end position="72"/>
    </location>
</feature>
<proteinExistence type="predicted"/>
<protein>
    <submittedName>
        <fullName evidence="3">1,2-phenylacetyl-CoA epoxidase subunit PaaD</fullName>
    </submittedName>
</protein>
<dbReference type="RefSeq" id="WP_377584739.1">
    <property type="nucleotide sequence ID" value="NZ_JBHTKA010000014.1"/>
</dbReference>
<accession>A0ABW3KD49</accession>
<dbReference type="Pfam" id="PF23451">
    <property type="entry name" value="Zn_ribbon_PaaD"/>
    <property type="match status" value="1"/>
</dbReference>
<dbReference type="EMBL" id="JBHTKA010000014">
    <property type="protein sequence ID" value="MFD1002897.1"/>
    <property type="molecule type" value="Genomic_DNA"/>
</dbReference>
<dbReference type="Gene3D" id="3.30.300.130">
    <property type="entry name" value="Fe-S cluster assembly (FSCA)"/>
    <property type="match status" value="1"/>
</dbReference>
<dbReference type="Pfam" id="PF01883">
    <property type="entry name" value="FeS_assembly_P"/>
    <property type="match status" value="1"/>
</dbReference>
<dbReference type="SUPFAM" id="SSF117916">
    <property type="entry name" value="Fe-S cluster assembly (FSCA) domain-like"/>
    <property type="match status" value="1"/>
</dbReference>
<evidence type="ECO:0000259" key="1">
    <source>
        <dbReference type="Pfam" id="PF01883"/>
    </source>
</evidence>
<name>A0ABW3KD49_9BACT</name>
<keyword evidence="4" id="KW-1185">Reference proteome</keyword>
<comment type="caution">
    <text evidence="3">The sequence shown here is derived from an EMBL/GenBank/DDBJ whole genome shotgun (WGS) entry which is preliminary data.</text>
</comment>
<gene>
    <name evidence="3" type="primary">paaD</name>
    <name evidence="3" type="ORF">ACFQ21_26455</name>
</gene>
<sequence>MPSFTVDHIYQWLEEVKDPEIPVLSLVDLGVITSVAIAADTVKIEMTPTFVGCPALDVMQRDITETLQAKGVPEVSITVNFHKPWSSDKISEKGKQALKEFGLSPPFSALIHDIELLEHVTCPRCNGTNTELRNTFGSTLCRSIHYCYTCREAFEQFKPVQ</sequence>
<feature type="domain" description="PaaD zinc beta ribbon" evidence="2">
    <location>
        <begin position="118"/>
        <end position="158"/>
    </location>
</feature>
<dbReference type="NCBIfam" id="TIGR02159">
    <property type="entry name" value="PA_CoA_Oxy4"/>
    <property type="match status" value="1"/>
</dbReference>
<evidence type="ECO:0000313" key="3">
    <source>
        <dbReference type="EMBL" id="MFD1002897.1"/>
    </source>
</evidence>
<dbReference type="InterPro" id="IPR011883">
    <property type="entry name" value="PaaD-like"/>
</dbReference>
<dbReference type="PANTHER" id="PTHR42831">
    <property type="entry name" value="FE-S PROTEIN MATURATION AUXILIARY FACTOR YITW"/>
    <property type="match status" value="1"/>
</dbReference>
<dbReference type="InterPro" id="IPR002744">
    <property type="entry name" value="MIP18-like"/>
</dbReference>
<organism evidence="3 4">
    <name type="scientific">Ohtaekwangia kribbensis</name>
    <dbReference type="NCBI Taxonomy" id="688913"/>
    <lineage>
        <taxon>Bacteria</taxon>
        <taxon>Pseudomonadati</taxon>
        <taxon>Bacteroidota</taxon>
        <taxon>Cytophagia</taxon>
        <taxon>Cytophagales</taxon>
        <taxon>Fulvivirgaceae</taxon>
        <taxon>Ohtaekwangia</taxon>
    </lineage>
</organism>
<evidence type="ECO:0000313" key="4">
    <source>
        <dbReference type="Proteomes" id="UP001597112"/>
    </source>
</evidence>
<evidence type="ECO:0000259" key="2">
    <source>
        <dbReference type="Pfam" id="PF23451"/>
    </source>
</evidence>
<dbReference type="PANTHER" id="PTHR42831:SF3">
    <property type="entry name" value="1,2-PHENYLACETYL-COA EPOXIDASE, SUBUNIT D-RELATED"/>
    <property type="match status" value="1"/>
</dbReference>
<reference evidence="4" key="1">
    <citation type="journal article" date="2019" name="Int. J. Syst. Evol. Microbiol.">
        <title>The Global Catalogue of Microorganisms (GCM) 10K type strain sequencing project: providing services to taxonomists for standard genome sequencing and annotation.</title>
        <authorList>
            <consortium name="The Broad Institute Genomics Platform"/>
            <consortium name="The Broad Institute Genome Sequencing Center for Infectious Disease"/>
            <person name="Wu L."/>
            <person name="Ma J."/>
        </authorList>
    </citation>
    <scope>NUCLEOTIDE SEQUENCE [LARGE SCALE GENOMIC DNA]</scope>
    <source>
        <strain evidence="4">CCUG 58938</strain>
    </source>
</reference>
<dbReference type="Proteomes" id="UP001597112">
    <property type="component" value="Unassembled WGS sequence"/>
</dbReference>
<dbReference type="InterPro" id="IPR034904">
    <property type="entry name" value="FSCA_dom_sf"/>
</dbReference>
<dbReference type="InterPro" id="IPR052339">
    <property type="entry name" value="Fe-S_Maturation_MIP18"/>
</dbReference>
<dbReference type="InterPro" id="IPR056572">
    <property type="entry name" value="Zn_ribbon_PaaD"/>
</dbReference>